<protein>
    <submittedName>
        <fullName evidence="2">Uncharacterized protein</fullName>
    </submittedName>
</protein>
<evidence type="ECO:0000256" key="1">
    <source>
        <dbReference type="SAM" id="MobiDB-lite"/>
    </source>
</evidence>
<feature type="compositionally biased region" description="Basic and acidic residues" evidence="1">
    <location>
        <begin position="39"/>
        <end position="57"/>
    </location>
</feature>
<evidence type="ECO:0000313" key="2">
    <source>
        <dbReference type="EMBL" id="CAH2405684.1"/>
    </source>
</evidence>
<reference evidence="2" key="1">
    <citation type="submission" date="2022-03" db="EMBL/GenBank/DDBJ databases">
        <authorList>
            <person name="Brunel B."/>
        </authorList>
    </citation>
    <scope>NUCLEOTIDE SEQUENCE</scope>
    <source>
        <strain evidence="2">STM4922sample</strain>
    </source>
</reference>
<proteinExistence type="predicted"/>
<keyword evidence="3" id="KW-1185">Reference proteome</keyword>
<gene>
    <name evidence="2" type="ORF">MES4922_40377</name>
</gene>
<accession>A0ABN8K616</accession>
<evidence type="ECO:0000313" key="3">
    <source>
        <dbReference type="Proteomes" id="UP001152604"/>
    </source>
</evidence>
<comment type="caution">
    <text evidence="2">The sequence shown here is derived from an EMBL/GenBank/DDBJ whole genome shotgun (WGS) entry which is preliminary data.</text>
</comment>
<organism evidence="2 3">
    <name type="scientific">Mesorhizobium ventifaucium</name>
    <dbReference type="NCBI Taxonomy" id="666020"/>
    <lineage>
        <taxon>Bacteria</taxon>
        <taxon>Pseudomonadati</taxon>
        <taxon>Pseudomonadota</taxon>
        <taxon>Alphaproteobacteria</taxon>
        <taxon>Hyphomicrobiales</taxon>
        <taxon>Phyllobacteriaceae</taxon>
        <taxon>Mesorhizobium</taxon>
    </lineage>
</organism>
<feature type="region of interest" description="Disordered" evidence="1">
    <location>
        <begin position="36"/>
        <end position="57"/>
    </location>
</feature>
<dbReference type="Proteomes" id="UP001152604">
    <property type="component" value="Unassembled WGS sequence"/>
</dbReference>
<dbReference type="EMBL" id="CAKXZS010000034">
    <property type="protein sequence ID" value="CAH2405684.1"/>
    <property type="molecule type" value="Genomic_DNA"/>
</dbReference>
<sequence>MIEDISVRGFTEDTRRDSTRCMKALGAFISRSPDSATAEDLRRFQSQKTRADIRPSG</sequence>
<name>A0ABN8K616_9HYPH</name>